<evidence type="ECO:0000313" key="1">
    <source>
        <dbReference type="EMBL" id="GAA1669814.1"/>
    </source>
</evidence>
<name>A0ABN2GEB3_9ACTN</name>
<comment type="caution">
    <text evidence="1">The sequence shown here is derived from an EMBL/GenBank/DDBJ whole genome shotgun (WGS) entry which is preliminary data.</text>
</comment>
<gene>
    <name evidence="1" type="ORF">GCM10009765_19120</name>
</gene>
<dbReference type="InterPro" id="IPR017523">
    <property type="entry name" value="Rv3268"/>
</dbReference>
<dbReference type="InterPro" id="IPR042099">
    <property type="entry name" value="ANL_N_sf"/>
</dbReference>
<reference evidence="1 2" key="1">
    <citation type="journal article" date="2019" name="Int. J. Syst. Evol. Microbiol.">
        <title>The Global Catalogue of Microorganisms (GCM) 10K type strain sequencing project: providing services to taxonomists for standard genome sequencing and annotation.</title>
        <authorList>
            <consortium name="The Broad Institute Genomics Platform"/>
            <consortium name="The Broad Institute Genome Sequencing Center for Infectious Disease"/>
            <person name="Wu L."/>
            <person name="Ma J."/>
        </authorList>
    </citation>
    <scope>NUCLEOTIDE SEQUENCE [LARGE SCALE GENOMIC DNA]</scope>
    <source>
        <strain evidence="1 2">JCM 14718</strain>
    </source>
</reference>
<keyword evidence="2" id="KW-1185">Reference proteome</keyword>
<dbReference type="Gene3D" id="3.40.50.12780">
    <property type="entry name" value="N-terminal domain of ligase-like"/>
    <property type="match status" value="1"/>
</dbReference>
<dbReference type="EMBL" id="BAAANY010000007">
    <property type="protein sequence ID" value="GAA1669814.1"/>
    <property type="molecule type" value="Genomic_DNA"/>
</dbReference>
<proteinExistence type="predicted"/>
<dbReference type="Proteomes" id="UP001500618">
    <property type="component" value="Unassembled WGS sequence"/>
</dbReference>
<dbReference type="NCBIfam" id="TIGR03089">
    <property type="entry name" value="TIGR03089 family protein"/>
    <property type="match status" value="1"/>
</dbReference>
<protein>
    <submittedName>
        <fullName evidence="1">TIGR03089 family protein</fullName>
    </submittedName>
</protein>
<sequence length="235" mass="24570">MTPQTIPAVVAERISADPGSPLLTYYDNAIGMRIELSGATLDNWAAKTANMLVDGLGLGAGDRAAVLLPPHWLHAAVVLGTWAAGLALVDGACEVAFCGDETAKEALALHATDTYIVGMDSLTGISADVPAGAEDFVSEVRAYGDRFVPVSPVGPDDLARAGQTHAELYEAAGARAAAFDLRKGDRVLIHAADQTPVTEWLLAPLVVGGSIVVVRNADDELTEQIESDERVTRVV</sequence>
<accession>A0ABN2GEB3</accession>
<evidence type="ECO:0000313" key="2">
    <source>
        <dbReference type="Proteomes" id="UP001500618"/>
    </source>
</evidence>
<organism evidence="1 2">
    <name type="scientific">Fodinicola feengrottensis</name>
    <dbReference type="NCBI Taxonomy" id="435914"/>
    <lineage>
        <taxon>Bacteria</taxon>
        <taxon>Bacillati</taxon>
        <taxon>Actinomycetota</taxon>
        <taxon>Actinomycetes</taxon>
        <taxon>Mycobacteriales</taxon>
        <taxon>Fodinicola</taxon>
    </lineage>
</organism>
<dbReference type="SUPFAM" id="SSF56801">
    <property type="entry name" value="Acetyl-CoA synthetase-like"/>
    <property type="match status" value="1"/>
</dbReference>